<protein>
    <recommendedName>
        <fullName evidence="1">N-acetyltransferase domain-containing protein</fullName>
    </recommendedName>
</protein>
<evidence type="ECO:0000313" key="2">
    <source>
        <dbReference type="EMBL" id="RWA13017.1"/>
    </source>
</evidence>
<feature type="domain" description="N-acetyltransferase" evidence="1">
    <location>
        <begin position="13"/>
        <end position="180"/>
    </location>
</feature>
<dbReference type="AlphaFoldDB" id="A0A439DF25"/>
<evidence type="ECO:0000259" key="1">
    <source>
        <dbReference type="PROSITE" id="PS51186"/>
    </source>
</evidence>
<sequence length="180" mass="20389">MPPNSEPKNWYRGEFLLSTEQRLLQVDAIHEAMGSDVFWWAQAIPRDALLETLQNSLCFGLYELPQSTSQIAGQGSPKQIGLMRVITDNVTFAYLTDVYVLLEYQGKGLGRWILSCLDEVIKAWPHLRRLTLFTSTKSVDLYRTALGANDWFECKEGLVLGMIEGPGVMKHSSHESKTEH</sequence>
<dbReference type="PROSITE" id="PS51186">
    <property type="entry name" value="GNAT"/>
    <property type="match status" value="1"/>
</dbReference>
<dbReference type="Gene3D" id="3.40.630.30">
    <property type="match status" value="1"/>
</dbReference>
<dbReference type="STRING" id="363999.A0A439DF25"/>
<dbReference type="PANTHER" id="PTHR43233">
    <property type="entry name" value="FAMILY N-ACETYLTRANSFERASE, PUTATIVE (AFU_ORTHOLOGUE AFUA_6G03350)-RELATED"/>
    <property type="match status" value="1"/>
</dbReference>
<dbReference type="InterPro" id="IPR000182">
    <property type="entry name" value="GNAT_dom"/>
</dbReference>
<dbReference type="SUPFAM" id="SSF55729">
    <property type="entry name" value="Acyl-CoA N-acyltransferases (Nat)"/>
    <property type="match status" value="1"/>
</dbReference>
<keyword evidence="3" id="KW-1185">Reference proteome</keyword>
<accession>A0A439DF25</accession>
<dbReference type="Pfam" id="PF00583">
    <property type="entry name" value="Acetyltransf_1"/>
    <property type="match status" value="1"/>
</dbReference>
<comment type="caution">
    <text evidence="2">The sequence shown here is derived from an EMBL/GenBank/DDBJ whole genome shotgun (WGS) entry which is preliminary data.</text>
</comment>
<dbReference type="PANTHER" id="PTHR43233:SF1">
    <property type="entry name" value="FAMILY N-ACETYLTRANSFERASE, PUTATIVE (AFU_ORTHOLOGUE AFUA_6G03350)-RELATED"/>
    <property type="match status" value="1"/>
</dbReference>
<dbReference type="Proteomes" id="UP000286045">
    <property type="component" value="Unassembled WGS sequence"/>
</dbReference>
<dbReference type="InterPro" id="IPR053144">
    <property type="entry name" value="Acetyltransferase_Butenolide"/>
</dbReference>
<dbReference type="CDD" id="cd04301">
    <property type="entry name" value="NAT_SF"/>
    <property type="match status" value="1"/>
</dbReference>
<name>A0A439DF25_9PEZI</name>
<gene>
    <name evidence="2" type="ORF">EKO27_g2085</name>
</gene>
<proteinExistence type="predicted"/>
<dbReference type="EMBL" id="RYZI01000036">
    <property type="protein sequence ID" value="RWA13017.1"/>
    <property type="molecule type" value="Genomic_DNA"/>
</dbReference>
<organism evidence="2 3">
    <name type="scientific">Xylaria grammica</name>
    <dbReference type="NCBI Taxonomy" id="363999"/>
    <lineage>
        <taxon>Eukaryota</taxon>
        <taxon>Fungi</taxon>
        <taxon>Dikarya</taxon>
        <taxon>Ascomycota</taxon>
        <taxon>Pezizomycotina</taxon>
        <taxon>Sordariomycetes</taxon>
        <taxon>Xylariomycetidae</taxon>
        <taxon>Xylariales</taxon>
        <taxon>Xylariaceae</taxon>
        <taxon>Xylaria</taxon>
    </lineage>
</organism>
<evidence type="ECO:0000313" key="3">
    <source>
        <dbReference type="Proteomes" id="UP000286045"/>
    </source>
</evidence>
<dbReference type="GO" id="GO:0016747">
    <property type="term" value="F:acyltransferase activity, transferring groups other than amino-acyl groups"/>
    <property type="evidence" value="ECO:0007669"/>
    <property type="project" value="InterPro"/>
</dbReference>
<reference evidence="2 3" key="1">
    <citation type="submission" date="2018-12" db="EMBL/GenBank/DDBJ databases">
        <title>Draft genome sequence of Xylaria grammica IHI A82.</title>
        <authorList>
            <person name="Buettner E."/>
            <person name="Kellner H."/>
        </authorList>
    </citation>
    <scope>NUCLEOTIDE SEQUENCE [LARGE SCALE GENOMIC DNA]</scope>
    <source>
        <strain evidence="2 3">IHI A82</strain>
    </source>
</reference>
<dbReference type="InterPro" id="IPR016181">
    <property type="entry name" value="Acyl_CoA_acyltransferase"/>
</dbReference>